<dbReference type="RefSeq" id="WP_015194934.1">
    <property type="nucleotide sequence ID" value="NC_019748.1"/>
</dbReference>
<dbReference type="Pfam" id="PF01381">
    <property type="entry name" value="HTH_3"/>
    <property type="match status" value="1"/>
</dbReference>
<accession>K9XXM4</accession>
<dbReference type="InterPro" id="IPR013430">
    <property type="entry name" value="Toxin_antidote_HigA"/>
</dbReference>
<dbReference type="PANTHER" id="PTHR36924:SF1">
    <property type="entry name" value="ANTITOXIN HIGA-1"/>
    <property type="match status" value="1"/>
</dbReference>
<evidence type="ECO:0000259" key="3">
    <source>
        <dbReference type="PROSITE" id="PS50943"/>
    </source>
</evidence>
<dbReference type="KEGG" id="scs:Sta7437_3781"/>
<sequence length="360" mass="41474">MSNTLTPARAISPGRILQRELDARGWTQKDLAEITKRPPQTINEIIKGTKQITPETARELSAALGTTAEFWINLETNYRLNLAKKKHKESEIERRSRLYTLAPISELIKRQWIKSTESLDELEQSVCEFLGIKSPQETPQFLVNFRHSQVLEPEYSSKMAWCKRVEQVVSKQAVGEFRLDRLRGAIPDLLRYAKKEEDVAHVPQMLIDLGVHFAIVPHLNKTYLDGAAFYLGNHPVVVLTLRHNRIDCFWFSLMHELAHIVAGHRGVYLDNLDDLENNSEEEEANKLARNWLIDEQALNSFVCQTQPRFSKKAIVNFAQAQNRHPGIILGRLQHESLVPYQNLRVLLTKVKPLLSNWIYD</sequence>
<evidence type="ECO:0000256" key="1">
    <source>
        <dbReference type="ARBA" id="ARBA00007227"/>
    </source>
</evidence>
<gene>
    <name evidence="4" type="ordered locus">Sta7437_3781</name>
</gene>
<protein>
    <submittedName>
        <fullName evidence="4">Plasmid maintenance system antidote protein, XRE family</fullName>
    </submittedName>
</protein>
<dbReference type="InterPro" id="IPR010982">
    <property type="entry name" value="Lambda_DNA-bd_dom_sf"/>
</dbReference>
<dbReference type="SUPFAM" id="SSF47413">
    <property type="entry name" value="lambda repressor-like DNA-binding domains"/>
    <property type="match status" value="1"/>
</dbReference>
<dbReference type="CDD" id="cd00093">
    <property type="entry name" value="HTH_XRE"/>
    <property type="match status" value="1"/>
</dbReference>
<dbReference type="SMART" id="SM00530">
    <property type="entry name" value="HTH_XRE"/>
    <property type="match status" value="1"/>
</dbReference>
<keyword evidence="5" id="KW-1185">Reference proteome</keyword>
<dbReference type="OrthoDB" id="9796786at2"/>
<name>K9XXM4_STAC7</name>
<dbReference type="InterPro" id="IPR010359">
    <property type="entry name" value="IrrE_HExxH"/>
</dbReference>
<dbReference type="Gene3D" id="1.10.260.40">
    <property type="entry name" value="lambda repressor-like DNA-binding domains"/>
    <property type="match status" value="1"/>
</dbReference>
<feature type="domain" description="HTH cro/C1-type" evidence="3">
    <location>
        <begin position="17"/>
        <end position="71"/>
    </location>
</feature>
<proteinExistence type="inferred from homology"/>
<dbReference type="PROSITE" id="PS50943">
    <property type="entry name" value="HTH_CROC1"/>
    <property type="match status" value="1"/>
</dbReference>
<dbReference type="Pfam" id="PF06114">
    <property type="entry name" value="Peptidase_M78"/>
    <property type="match status" value="1"/>
</dbReference>
<dbReference type="Proteomes" id="UP000010473">
    <property type="component" value="Chromosome"/>
</dbReference>
<dbReference type="STRING" id="111780.Sta7437_3781"/>
<dbReference type="PANTHER" id="PTHR36924">
    <property type="entry name" value="ANTITOXIN HIGA-1"/>
    <property type="match status" value="1"/>
</dbReference>
<dbReference type="GO" id="GO:0003677">
    <property type="term" value="F:DNA binding"/>
    <property type="evidence" value="ECO:0007669"/>
    <property type="project" value="UniProtKB-KW"/>
</dbReference>
<evidence type="ECO:0000256" key="2">
    <source>
        <dbReference type="ARBA" id="ARBA00023125"/>
    </source>
</evidence>
<comment type="similarity">
    <text evidence="1">Belongs to the short-chain fatty acyl-CoA assimilation regulator (ScfR) family.</text>
</comment>
<dbReference type="EMBL" id="CP003653">
    <property type="protein sequence ID" value="AFZ37273.1"/>
    <property type="molecule type" value="Genomic_DNA"/>
</dbReference>
<evidence type="ECO:0000313" key="5">
    <source>
        <dbReference type="Proteomes" id="UP000010473"/>
    </source>
</evidence>
<evidence type="ECO:0000313" key="4">
    <source>
        <dbReference type="EMBL" id="AFZ37273.1"/>
    </source>
</evidence>
<dbReference type="PATRIC" id="fig|111780.3.peg.3919"/>
<dbReference type="eggNOG" id="COG3093">
    <property type="taxonomic scope" value="Bacteria"/>
</dbReference>
<dbReference type="NCBIfam" id="TIGR02607">
    <property type="entry name" value="antidote_HigA"/>
    <property type="match status" value="1"/>
</dbReference>
<dbReference type="AlphaFoldDB" id="K9XXM4"/>
<keyword evidence="2" id="KW-0238">DNA-binding</keyword>
<dbReference type="HOGENOM" id="CLU_055824_0_0_3"/>
<dbReference type="InterPro" id="IPR001387">
    <property type="entry name" value="Cro/C1-type_HTH"/>
</dbReference>
<organism evidence="4 5">
    <name type="scientific">Stanieria cyanosphaera (strain ATCC 29371 / PCC 7437)</name>
    <dbReference type="NCBI Taxonomy" id="111780"/>
    <lineage>
        <taxon>Bacteria</taxon>
        <taxon>Bacillati</taxon>
        <taxon>Cyanobacteriota</taxon>
        <taxon>Cyanophyceae</taxon>
        <taxon>Pleurocapsales</taxon>
        <taxon>Dermocarpellaceae</taxon>
        <taxon>Stanieria</taxon>
    </lineage>
</organism>
<reference evidence="5" key="1">
    <citation type="journal article" date="2013" name="Proc. Natl. Acad. Sci. U.S.A.">
        <title>Improving the coverage of the cyanobacterial phylum using diversity-driven genome sequencing.</title>
        <authorList>
            <person name="Shih P.M."/>
            <person name="Wu D."/>
            <person name="Latifi A."/>
            <person name="Axen S.D."/>
            <person name="Fewer D.P."/>
            <person name="Talla E."/>
            <person name="Calteau A."/>
            <person name="Cai F."/>
            <person name="Tandeau de Marsac N."/>
            <person name="Rippka R."/>
            <person name="Herdman M."/>
            <person name="Sivonen K."/>
            <person name="Coursin T."/>
            <person name="Laurent T."/>
            <person name="Goodwin L."/>
            <person name="Nolan M."/>
            <person name="Davenport K.W."/>
            <person name="Han C.S."/>
            <person name="Rubin E.M."/>
            <person name="Eisen J.A."/>
            <person name="Woyke T."/>
            <person name="Gugger M."/>
            <person name="Kerfeld C.A."/>
        </authorList>
    </citation>
    <scope>NUCLEOTIDE SEQUENCE [LARGE SCALE GENOMIC DNA]</scope>
    <source>
        <strain evidence="5">ATCC 29371 / PCC 7437</strain>
    </source>
</reference>